<evidence type="ECO:0000259" key="8">
    <source>
        <dbReference type="Pfam" id="PF21913"/>
    </source>
</evidence>
<feature type="region of interest" description="Disordered" evidence="6">
    <location>
        <begin position="294"/>
        <end position="317"/>
    </location>
</feature>
<dbReference type="EMBL" id="LHPG02000003">
    <property type="protein sequence ID" value="PRW59625.1"/>
    <property type="molecule type" value="Genomic_DNA"/>
</dbReference>
<feature type="compositionally biased region" description="Low complexity" evidence="6">
    <location>
        <begin position="300"/>
        <end position="317"/>
    </location>
</feature>
<dbReference type="STRING" id="3076.A0A2P6TZY4"/>
<dbReference type="PANTHER" id="PTHR13394:SF0">
    <property type="entry name" value="ORIGIN RECOGNITION COMPLEX SUBUNIT 6"/>
    <property type="match status" value="1"/>
</dbReference>
<keyword evidence="10" id="KW-1185">Reference proteome</keyword>
<feature type="domain" description="ORC6 second cyclin-like" evidence="8">
    <location>
        <begin position="99"/>
        <end position="188"/>
    </location>
</feature>
<comment type="subcellular location">
    <subcellularLocation>
        <location evidence="1">Nucleus</location>
    </subcellularLocation>
</comment>
<comment type="caution">
    <text evidence="9">The sequence shown here is derived from an EMBL/GenBank/DDBJ whole genome shotgun (WGS) entry which is preliminary data.</text>
</comment>
<dbReference type="InterPro" id="IPR020529">
    <property type="entry name" value="ORC6_met/pln"/>
</dbReference>
<evidence type="ECO:0000313" key="10">
    <source>
        <dbReference type="Proteomes" id="UP000239899"/>
    </source>
</evidence>
<accession>A0A2P6TZY4</accession>
<keyword evidence="3" id="KW-0235">DNA replication</keyword>
<evidence type="ECO:0000256" key="4">
    <source>
        <dbReference type="ARBA" id="ARBA00023125"/>
    </source>
</evidence>
<dbReference type="Proteomes" id="UP000239899">
    <property type="component" value="Unassembled WGS sequence"/>
</dbReference>
<gene>
    <name evidence="9" type="ORF">C2E21_1409</name>
</gene>
<dbReference type="PANTHER" id="PTHR13394">
    <property type="entry name" value="ORIGIN RECOGNITION COMPLEX SUBUNIT 6"/>
    <property type="match status" value="1"/>
</dbReference>
<evidence type="ECO:0000256" key="1">
    <source>
        <dbReference type="ARBA" id="ARBA00004123"/>
    </source>
</evidence>
<evidence type="ECO:0000256" key="3">
    <source>
        <dbReference type="ARBA" id="ARBA00022705"/>
    </source>
</evidence>
<keyword evidence="5" id="KW-0539">Nucleus</keyword>
<dbReference type="InterPro" id="IPR054113">
    <property type="entry name" value="ORC6_cyclin-like_2nd"/>
</dbReference>
<dbReference type="Pfam" id="PF21913">
    <property type="entry name" value="ORC6_2nd"/>
    <property type="match status" value="1"/>
</dbReference>
<dbReference type="Pfam" id="PF05460">
    <property type="entry name" value="ORC6"/>
    <property type="match status" value="1"/>
</dbReference>
<evidence type="ECO:0000313" key="9">
    <source>
        <dbReference type="EMBL" id="PRW59625.1"/>
    </source>
</evidence>
<dbReference type="GO" id="GO:0005664">
    <property type="term" value="C:nuclear origin of replication recognition complex"/>
    <property type="evidence" value="ECO:0007669"/>
    <property type="project" value="InterPro"/>
</dbReference>
<dbReference type="GO" id="GO:0006270">
    <property type="term" value="P:DNA replication initiation"/>
    <property type="evidence" value="ECO:0007669"/>
    <property type="project" value="TreeGrafter"/>
</dbReference>
<name>A0A2P6TZY4_CHLSO</name>
<dbReference type="CDD" id="cd11583">
    <property type="entry name" value="Orc6_mid"/>
    <property type="match status" value="1"/>
</dbReference>
<dbReference type="InterPro" id="IPR008721">
    <property type="entry name" value="ORC6_cyclin_first"/>
</dbReference>
<protein>
    <submittedName>
        <fullName evidence="9">Origin recognition complex subunit 6</fullName>
    </submittedName>
</protein>
<feature type="domain" description="ORC6 first cyclin-like" evidence="7">
    <location>
        <begin position="7"/>
        <end position="94"/>
    </location>
</feature>
<comment type="similarity">
    <text evidence="2">Belongs to the ORC6 family.</text>
</comment>
<evidence type="ECO:0000256" key="5">
    <source>
        <dbReference type="ARBA" id="ARBA00023242"/>
    </source>
</evidence>
<evidence type="ECO:0000256" key="2">
    <source>
        <dbReference type="ARBA" id="ARBA00010840"/>
    </source>
</evidence>
<organism evidence="9 10">
    <name type="scientific">Chlorella sorokiniana</name>
    <name type="common">Freshwater green alga</name>
    <dbReference type="NCBI Taxonomy" id="3076"/>
    <lineage>
        <taxon>Eukaryota</taxon>
        <taxon>Viridiplantae</taxon>
        <taxon>Chlorophyta</taxon>
        <taxon>core chlorophytes</taxon>
        <taxon>Trebouxiophyceae</taxon>
        <taxon>Chlorellales</taxon>
        <taxon>Chlorellaceae</taxon>
        <taxon>Chlorella clade</taxon>
        <taxon>Chlorella</taxon>
    </lineage>
</organism>
<sequence>MQDTAHIVRKLGLQEAAKVASVQGKAAEYVRLATTRLGQGGLGQGELCKGAACVELACQALGVQADAALLMRCGGTNEKVYRNAKAALQKVLGVVPKATARDLCIQFGCARHDQSVRACLAAYKERFVRSLPEVQRGHVDFSRAVFLAAAFYLVARKNKVAVDRVKLLSPLGVTATEFAQVCASMSDLCHDLVGTEQRKRKAEELAEEQRALIDRTGAADDGDEASCSEDEVLDEGMVGHRINAKKQKQREYAAWKDTQLKEGAEAKKKAKETLTEKKLKQAVLSFAAGGAQLCSRRQQRGQQQQRRAAGRRSSSST</sequence>
<dbReference type="OrthoDB" id="510925at2759"/>
<dbReference type="GO" id="GO:0003677">
    <property type="term" value="F:DNA binding"/>
    <property type="evidence" value="ECO:0007669"/>
    <property type="project" value="UniProtKB-KW"/>
</dbReference>
<dbReference type="Gene3D" id="1.10.472.10">
    <property type="entry name" value="Cyclin-like"/>
    <property type="match status" value="1"/>
</dbReference>
<evidence type="ECO:0000256" key="6">
    <source>
        <dbReference type="SAM" id="MobiDB-lite"/>
    </source>
</evidence>
<reference evidence="9 10" key="1">
    <citation type="journal article" date="2018" name="Plant J.">
        <title>Genome sequences of Chlorella sorokiniana UTEX 1602 and Micractinium conductrix SAG 241.80: implications to maltose excretion by a green alga.</title>
        <authorList>
            <person name="Arriola M.B."/>
            <person name="Velmurugan N."/>
            <person name="Zhang Y."/>
            <person name="Plunkett M.H."/>
            <person name="Hondzo H."/>
            <person name="Barney B.M."/>
        </authorList>
    </citation>
    <scope>NUCLEOTIDE SEQUENCE [LARGE SCALE GENOMIC DNA]</scope>
    <source>
        <strain evidence="10">UTEX 1602</strain>
    </source>
</reference>
<dbReference type="AlphaFoldDB" id="A0A2P6TZY4"/>
<proteinExistence type="inferred from homology"/>
<evidence type="ECO:0000259" key="7">
    <source>
        <dbReference type="Pfam" id="PF05460"/>
    </source>
</evidence>
<keyword evidence="4" id="KW-0238">DNA-binding</keyword>